<sequence length="142" mass="16205">MFLMARNCDYSQYFRHIGIAHVGDTVLSFYPLRHPPKSKNWKYLSRPEFTPEPKRPSGRPEYECRPRPPPAFRPPSGHQRAATSCGKLKCVSGQRSLATRSFTKHALHRITDSLFHPIFWRSGPANVSYPLPYSHNEAAPSA</sequence>
<reference evidence="2 3" key="1">
    <citation type="submission" date="2020-02" db="EMBL/GenBank/DDBJ databases">
        <authorList>
            <person name="Ferguson B K."/>
        </authorList>
    </citation>
    <scope>NUCLEOTIDE SEQUENCE [LARGE SCALE GENOMIC DNA]</scope>
</reference>
<organism evidence="2 3">
    <name type="scientific">Nesidiocoris tenuis</name>
    <dbReference type="NCBI Taxonomy" id="355587"/>
    <lineage>
        <taxon>Eukaryota</taxon>
        <taxon>Metazoa</taxon>
        <taxon>Ecdysozoa</taxon>
        <taxon>Arthropoda</taxon>
        <taxon>Hexapoda</taxon>
        <taxon>Insecta</taxon>
        <taxon>Pterygota</taxon>
        <taxon>Neoptera</taxon>
        <taxon>Paraneoptera</taxon>
        <taxon>Hemiptera</taxon>
        <taxon>Heteroptera</taxon>
        <taxon>Panheteroptera</taxon>
        <taxon>Cimicomorpha</taxon>
        <taxon>Miridae</taxon>
        <taxon>Dicyphina</taxon>
        <taxon>Nesidiocoris</taxon>
    </lineage>
</organism>
<feature type="compositionally biased region" description="Basic and acidic residues" evidence="1">
    <location>
        <begin position="49"/>
        <end position="66"/>
    </location>
</feature>
<feature type="region of interest" description="Disordered" evidence="1">
    <location>
        <begin position="38"/>
        <end position="81"/>
    </location>
</feature>
<name>A0A6H5H759_9HEMI</name>
<accession>A0A6H5H759</accession>
<proteinExistence type="predicted"/>
<dbReference type="EMBL" id="CADCXU010024062">
    <property type="protein sequence ID" value="CAB0011335.1"/>
    <property type="molecule type" value="Genomic_DNA"/>
</dbReference>
<evidence type="ECO:0000256" key="1">
    <source>
        <dbReference type="SAM" id="MobiDB-lite"/>
    </source>
</evidence>
<evidence type="ECO:0000313" key="3">
    <source>
        <dbReference type="Proteomes" id="UP000479000"/>
    </source>
</evidence>
<protein>
    <submittedName>
        <fullName evidence="2">Uncharacterized protein</fullName>
    </submittedName>
</protein>
<gene>
    <name evidence="2" type="ORF">NTEN_LOCUS16312</name>
</gene>
<dbReference type="AlphaFoldDB" id="A0A6H5H759"/>
<dbReference type="Proteomes" id="UP000479000">
    <property type="component" value="Unassembled WGS sequence"/>
</dbReference>
<keyword evidence="3" id="KW-1185">Reference proteome</keyword>
<evidence type="ECO:0000313" key="2">
    <source>
        <dbReference type="EMBL" id="CAB0011335.1"/>
    </source>
</evidence>